<dbReference type="NCBIfam" id="TIGR00350">
    <property type="entry name" value="lytR_cpsA_psr"/>
    <property type="match status" value="1"/>
</dbReference>
<dbReference type="Gene3D" id="3.40.630.190">
    <property type="entry name" value="LCP protein"/>
    <property type="match status" value="1"/>
</dbReference>
<dbReference type="InterPro" id="IPR004474">
    <property type="entry name" value="LytR_CpsA_psr"/>
</dbReference>
<evidence type="ECO:0000313" key="5">
    <source>
        <dbReference type="EMBL" id="NUU13415.1"/>
    </source>
</evidence>
<accession>A0ABX2M956</accession>
<feature type="transmembrane region" description="Helical" evidence="3">
    <location>
        <begin position="21"/>
        <end position="46"/>
    </location>
</feature>
<dbReference type="PANTHER" id="PTHR33392">
    <property type="entry name" value="POLYISOPRENYL-TEICHOIC ACID--PEPTIDOGLYCAN TEICHOIC ACID TRANSFERASE TAGU"/>
    <property type="match status" value="1"/>
</dbReference>
<feature type="compositionally biased region" description="Polar residues" evidence="2">
    <location>
        <begin position="343"/>
        <end position="355"/>
    </location>
</feature>
<feature type="compositionally biased region" description="Low complexity" evidence="2">
    <location>
        <begin position="362"/>
        <end position="410"/>
    </location>
</feature>
<dbReference type="InterPro" id="IPR050922">
    <property type="entry name" value="LytR/CpsA/Psr_CW_biosynth"/>
</dbReference>
<organism evidence="5 6">
    <name type="scientific">Curtobacterium pusillum</name>
    <dbReference type="NCBI Taxonomy" id="69373"/>
    <lineage>
        <taxon>Bacteria</taxon>
        <taxon>Bacillati</taxon>
        <taxon>Actinomycetota</taxon>
        <taxon>Actinomycetes</taxon>
        <taxon>Micrococcales</taxon>
        <taxon>Microbacteriaceae</taxon>
        <taxon>Curtobacterium</taxon>
    </lineage>
</organism>
<evidence type="ECO:0000313" key="6">
    <source>
        <dbReference type="Proteomes" id="UP000573001"/>
    </source>
</evidence>
<keyword evidence="3" id="KW-1133">Transmembrane helix</keyword>
<dbReference type="PANTHER" id="PTHR33392:SF6">
    <property type="entry name" value="POLYISOPRENYL-TEICHOIC ACID--PEPTIDOGLYCAN TEICHOIC ACID TRANSFERASE TAGU"/>
    <property type="match status" value="1"/>
</dbReference>
<dbReference type="Proteomes" id="UP000573001">
    <property type="component" value="Unassembled WGS sequence"/>
</dbReference>
<protein>
    <submittedName>
        <fullName evidence="5">LytR family transcriptional regulator</fullName>
    </submittedName>
</protein>
<keyword evidence="3" id="KW-0472">Membrane</keyword>
<gene>
    <name evidence="5" type="ORF">HP507_06165</name>
</gene>
<name>A0ABX2M956_9MICO</name>
<comment type="similarity">
    <text evidence="1">Belongs to the LytR/CpsA/Psr (LCP) family.</text>
</comment>
<reference evidence="5 6" key="1">
    <citation type="submission" date="2020-05" db="EMBL/GenBank/DDBJ databases">
        <title>Genome Sequencing of Type Strains.</title>
        <authorList>
            <person name="Lemaire J.F."/>
            <person name="Inderbitzin P."/>
            <person name="Gregorio O.A."/>
            <person name="Collins S.B."/>
            <person name="Wespe N."/>
            <person name="Knight-Connoni V."/>
        </authorList>
    </citation>
    <scope>NUCLEOTIDE SEQUENCE [LARGE SCALE GENOMIC DNA]</scope>
    <source>
        <strain evidence="5 6">ATCC 19096</strain>
    </source>
</reference>
<sequence>MPDATRRPLARHGRLPRRRGWTTLASIVASALAVVLVSGTSVAAIAGAQLATAPQTVKLSTDDQSTAKTADITAIKGGANILLIGSDTRVGQFDSADDVDGARNDVTMLIHISQDHTQLTAISFPRDLMVPIPACTNPETGTTYPAAASAQFNTALGNGGVSCVVDTVENLTGLSIPYAGLITFDGVIEMSNALGGVDVCVAEPINDTYTGLHLTAGSHNLEGSDALAFLRTRHGVGDGSDLARISSQQVFLSALLRKVTSDGTLSNPITLYKLAGAALSNMTLSDGLAQARTLVGLAGALRGMSTANMLFVQYPVADDPDDSARVIVDQDAAHTLNVALQSDQKTSLSDSSTGRASEESTDSSGTATTAPSTGTSTGTSSGTSSGSTGSSTGTGASGGTATSTATASTTPLPSSITGQSASEETCSVGND</sequence>
<dbReference type="Pfam" id="PF03816">
    <property type="entry name" value="LytR_cpsA_psr"/>
    <property type="match status" value="1"/>
</dbReference>
<comment type="caution">
    <text evidence="5">The sequence shown here is derived from an EMBL/GenBank/DDBJ whole genome shotgun (WGS) entry which is preliminary data.</text>
</comment>
<feature type="compositionally biased region" description="Polar residues" evidence="2">
    <location>
        <begin position="411"/>
        <end position="431"/>
    </location>
</feature>
<keyword evidence="6" id="KW-1185">Reference proteome</keyword>
<feature type="region of interest" description="Disordered" evidence="2">
    <location>
        <begin position="343"/>
        <end position="431"/>
    </location>
</feature>
<evidence type="ECO:0000256" key="1">
    <source>
        <dbReference type="ARBA" id="ARBA00006068"/>
    </source>
</evidence>
<dbReference type="RefSeq" id="WP_175350949.1">
    <property type="nucleotide sequence ID" value="NZ_BAAAWQ010000001.1"/>
</dbReference>
<keyword evidence="3" id="KW-0812">Transmembrane</keyword>
<evidence type="ECO:0000256" key="2">
    <source>
        <dbReference type="SAM" id="MobiDB-lite"/>
    </source>
</evidence>
<feature type="domain" description="Cell envelope-related transcriptional attenuator" evidence="4">
    <location>
        <begin position="103"/>
        <end position="260"/>
    </location>
</feature>
<dbReference type="EMBL" id="JABMCE010000063">
    <property type="protein sequence ID" value="NUU13415.1"/>
    <property type="molecule type" value="Genomic_DNA"/>
</dbReference>
<evidence type="ECO:0000256" key="3">
    <source>
        <dbReference type="SAM" id="Phobius"/>
    </source>
</evidence>
<evidence type="ECO:0000259" key="4">
    <source>
        <dbReference type="Pfam" id="PF03816"/>
    </source>
</evidence>
<proteinExistence type="inferred from homology"/>